<evidence type="ECO:0008006" key="3">
    <source>
        <dbReference type="Google" id="ProtNLM"/>
    </source>
</evidence>
<dbReference type="Proteomes" id="UP001589609">
    <property type="component" value="Unassembled WGS sequence"/>
</dbReference>
<comment type="caution">
    <text evidence="1">The sequence shown here is derived from an EMBL/GenBank/DDBJ whole genome shotgun (WGS) entry which is preliminary data.</text>
</comment>
<sequence>MIALVQTSALISEVIDRISRLNILSVYEKYMKQDLEDAILSIYEEKYHDKDIKDALRIIKRNSLNRTKRRWVNSTIQDYENKKKGRKELAEEYDLLEAYYTKYGEKAFKQQFHSFSSPTEVIASRIEEITQWSEDDSQFLSDYRYIHAKTRSQVEKALHADIAVILGITLTDNSFPLLDELIIESPFSTVEHPFFSNTRGKVQLNQPMLEREGKHYFQSYYDLGDGTDYQFLIEKEYVEEHGNKVSDLDRLDYKIFLEVMSNRDERFASRKIIEIKIGDLVKNLYKTDGTKNYKIVEERITKMKHFSMTKRQDDDIVSYGIFDFVRIYTQPNGTRVAEIHVNEVIYHDYIQKQTIRMYKKKVENLSLDSSYHLLFALQKERLYCYESKSSYQVKLNYIYFATKIRFKKRRKSENLKEVEEALEELISQKIVVQSYRRMGEVFWVTFIPLEEKEVRDLLEGKYEYMPIEYSNYDALT</sequence>
<organism evidence="1 2">
    <name type="scientific">Ectobacillus funiculus</name>
    <dbReference type="NCBI Taxonomy" id="137993"/>
    <lineage>
        <taxon>Bacteria</taxon>
        <taxon>Bacillati</taxon>
        <taxon>Bacillota</taxon>
        <taxon>Bacilli</taxon>
        <taxon>Bacillales</taxon>
        <taxon>Bacillaceae</taxon>
        <taxon>Ectobacillus</taxon>
    </lineage>
</organism>
<evidence type="ECO:0000313" key="1">
    <source>
        <dbReference type="EMBL" id="MFB9759688.1"/>
    </source>
</evidence>
<protein>
    <recommendedName>
        <fullName evidence="3">WYL domain-containing protein</fullName>
    </recommendedName>
</protein>
<name>A0ABV5WGX8_9BACI</name>
<keyword evidence="2" id="KW-1185">Reference proteome</keyword>
<dbReference type="EMBL" id="JBHMAF010000086">
    <property type="protein sequence ID" value="MFB9759688.1"/>
    <property type="molecule type" value="Genomic_DNA"/>
</dbReference>
<accession>A0ABV5WGX8</accession>
<dbReference type="RefSeq" id="WP_379950038.1">
    <property type="nucleotide sequence ID" value="NZ_JBHMAF010000086.1"/>
</dbReference>
<reference evidence="1 2" key="1">
    <citation type="submission" date="2024-09" db="EMBL/GenBank/DDBJ databases">
        <authorList>
            <person name="Sun Q."/>
            <person name="Mori K."/>
        </authorList>
    </citation>
    <scope>NUCLEOTIDE SEQUENCE [LARGE SCALE GENOMIC DNA]</scope>
    <source>
        <strain evidence="1 2">JCM 11201</strain>
    </source>
</reference>
<proteinExistence type="predicted"/>
<gene>
    <name evidence="1" type="ORF">ACFFMS_14855</name>
</gene>
<evidence type="ECO:0000313" key="2">
    <source>
        <dbReference type="Proteomes" id="UP001589609"/>
    </source>
</evidence>